<gene>
    <name evidence="3" type="ORF">BE08_42790</name>
</gene>
<evidence type="ECO:0000256" key="2">
    <source>
        <dbReference type="SAM" id="SignalP"/>
    </source>
</evidence>
<feature type="compositionally biased region" description="Gly residues" evidence="1">
    <location>
        <begin position="35"/>
        <end position="55"/>
    </location>
</feature>
<evidence type="ECO:0000313" key="3">
    <source>
        <dbReference type="EMBL" id="KYF50460.1"/>
    </source>
</evidence>
<dbReference type="Proteomes" id="UP000075420">
    <property type="component" value="Unassembled WGS sequence"/>
</dbReference>
<evidence type="ECO:0000256" key="1">
    <source>
        <dbReference type="SAM" id="MobiDB-lite"/>
    </source>
</evidence>
<accession>A0A150P467</accession>
<proteinExistence type="predicted"/>
<feature type="region of interest" description="Disordered" evidence="1">
    <location>
        <begin position="29"/>
        <end position="59"/>
    </location>
</feature>
<evidence type="ECO:0008006" key="5">
    <source>
        <dbReference type="Google" id="ProtNLM"/>
    </source>
</evidence>
<keyword evidence="2" id="KW-0732">Signal</keyword>
<feature type="signal peptide" evidence="2">
    <location>
        <begin position="1"/>
        <end position="22"/>
    </location>
</feature>
<reference evidence="3 4" key="1">
    <citation type="submission" date="2014-02" db="EMBL/GenBank/DDBJ databases">
        <title>The small core and large imbalanced accessory genome model reveals a collaborative survival strategy of Sorangium cellulosum strains in nature.</title>
        <authorList>
            <person name="Han K."/>
            <person name="Peng R."/>
            <person name="Blom J."/>
            <person name="Li Y.-Z."/>
        </authorList>
    </citation>
    <scope>NUCLEOTIDE SEQUENCE [LARGE SCALE GENOMIC DNA]</scope>
    <source>
        <strain evidence="3 4">So0157-25</strain>
    </source>
</reference>
<dbReference type="PROSITE" id="PS51257">
    <property type="entry name" value="PROKAR_LIPOPROTEIN"/>
    <property type="match status" value="1"/>
</dbReference>
<dbReference type="AlphaFoldDB" id="A0A150P467"/>
<organism evidence="3 4">
    <name type="scientific">Sorangium cellulosum</name>
    <name type="common">Polyangium cellulosum</name>
    <dbReference type="NCBI Taxonomy" id="56"/>
    <lineage>
        <taxon>Bacteria</taxon>
        <taxon>Pseudomonadati</taxon>
        <taxon>Myxococcota</taxon>
        <taxon>Polyangia</taxon>
        <taxon>Polyangiales</taxon>
        <taxon>Polyangiaceae</taxon>
        <taxon>Sorangium</taxon>
    </lineage>
</organism>
<evidence type="ECO:0000313" key="4">
    <source>
        <dbReference type="Proteomes" id="UP000075420"/>
    </source>
</evidence>
<name>A0A150P467_SORCE</name>
<feature type="chain" id="PRO_5007565298" description="Secreted protein" evidence="2">
    <location>
        <begin position="23"/>
        <end position="350"/>
    </location>
</feature>
<protein>
    <recommendedName>
        <fullName evidence="5">Secreted protein</fullName>
    </recommendedName>
</protein>
<sequence length="350" mass="34963">MRRSAFPSVTALVALLAVSACTQDFDQFNPLPSSGPGGGGGGPTAATSGGAGGGEQCLNGEDDDRDGAVDCADDDCGGFACVAVPDGWQGPGVLYAGPEAADVDCPAGFPTRVDVGGRDPVAEPATCSPCSCGAPSVECGAPAVTVYGDDACSGLNVTLPVPAGECVRFQGSFRPDSYLGEAPDVDRARCEASGGEATLPPPRFGAEGLVCAPGTDTGGCAAGEACAPREIDAPFEPGVCIWREGAQRCPRGFDERHEFAASVDDDRGCTRCTCDAGGVGCAATLTFFAEAGCRGATATAEFDGACTEDIPSAASLSLEVTATGTCRPRGGDPTGEIQEGDDTITVCCAR</sequence>
<dbReference type="EMBL" id="JELY01003184">
    <property type="protein sequence ID" value="KYF50460.1"/>
    <property type="molecule type" value="Genomic_DNA"/>
</dbReference>
<comment type="caution">
    <text evidence="3">The sequence shown here is derived from an EMBL/GenBank/DDBJ whole genome shotgun (WGS) entry which is preliminary data.</text>
</comment>